<accession>A0A6A6AK26</accession>
<evidence type="ECO:0000313" key="2">
    <source>
        <dbReference type="Proteomes" id="UP000799771"/>
    </source>
</evidence>
<sequence>MAAFFLFEGPQAPLVSTPVNRNVLPLVRRHACLLLPPVSPGAAPSLDVHEAPLAPSRLILWLSPSPGSWCN</sequence>
<evidence type="ECO:0000313" key="1">
    <source>
        <dbReference type="EMBL" id="KAF2132170.1"/>
    </source>
</evidence>
<keyword evidence="2" id="KW-1185">Reference proteome</keyword>
<gene>
    <name evidence="1" type="ORF">P153DRAFT_364594</name>
</gene>
<dbReference type="GeneID" id="54408069"/>
<protein>
    <submittedName>
        <fullName evidence="1">Uncharacterized protein</fullName>
    </submittedName>
</protein>
<name>A0A6A6AK26_9PLEO</name>
<reference evidence="1" key="1">
    <citation type="journal article" date="2020" name="Stud. Mycol.">
        <title>101 Dothideomycetes genomes: a test case for predicting lifestyles and emergence of pathogens.</title>
        <authorList>
            <person name="Haridas S."/>
            <person name="Albert R."/>
            <person name="Binder M."/>
            <person name="Bloem J."/>
            <person name="Labutti K."/>
            <person name="Salamov A."/>
            <person name="Andreopoulos B."/>
            <person name="Baker S."/>
            <person name="Barry K."/>
            <person name="Bills G."/>
            <person name="Bluhm B."/>
            <person name="Cannon C."/>
            <person name="Castanera R."/>
            <person name="Culley D."/>
            <person name="Daum C."/>
            <person name="Ezra D."/>
            <person name="Gonzalez J."/>
            <person name="Henrissat B."/>
            <person name="Kuo A."/>
            <person name="Liang C."/>
            <person name="Lipzen A."/>
            <person name="Lutzoni F."/>
            <person name="Magnuson J."/>
            <person name="Mondo S."/>
            <person name="Nolan M."/>
            <person name="Ohm R."/>
            <person name="Pangilinan J."/>
            <person name="Park H.-J."/>
            <person name="Ramirez L."/>
            <person name="Alfaro M."/>
            <person name="Sun H."/>
            <person name="Tritt A."/>
            <person name="Yoshinaga Y."/>
            <person name="Zwiers L.-H."/>
            <person name="Turgeon B."/>
            <person name="Goodwin S."/>
            <person name="Spatafora J."/>
            <person name="Crous P."/>
            <person name="Grigoriev I."/>
        </authorList>
    </citation>
    <scope>NUCLEOTIDE SEQUENCE</scope>
    <source>
        <strain evidence="1">CBS 119687</strain>
    </source>
</reference>
<dbReference type="EMBL" id="ML977501">
    <property type="protein sequence ID" value="KAF2132170.1"/>
    <property type="molecule type" value="Genomic_DNA"/>
</dbReference>
<proteinExistence type="predicted"/>
<dbReference type="AlphaFoldDB" id="A0A6A6AK26"/>
<organism evidence="1 2">
    <name type="scientific">Dothidotthia symphoricarpi CBS 119687</name>
    <dbReference type="NCBI Taxonomy" id="1392245"/>
    <lineage>
        <taxon>Eukaryota</taxon>
        <taxon>Fungi</taxon>
        <taxon>Dikarya</taxon>
        <taxon>Ascomycota</taxon>
        <taxon>Pezizomycotina</taxon>
        <taxon>Dothideomycetes</taxon>
        <taxon>Pleosporomycetidae</taxon>
        <taxon>Pleosporales</taxon>
        <taxon>Dothidotthiaceae</taxon>
        <taxon>Dothidotthia</taxon>
    </lineage>
</organism>
<dbReference type="RefSeq" id="XP_033526557.1">
    <property type="nucleotide sequence ID" value="XM_033667637.1"/>
</dbReference>
<dbReference type="Proteomes" id="UP000799771">
    <property type="component" value="Unassembled WGS sequence"/>
</dbReference>